<evidence type="ECO:0000256" key="14">
    <source>
        <dbReference type="ARBA" id="ARBA00023065"/>
    </source>
</evidence>
<dbReference type="GO" id="GO:0030003">
    <property type="term" value="P:intracellular monoatomic cation homeostasis"/>
    <property type="evidence" value="ECO:0007669"/>
    <property type="project" value="TreeGrafter"/>
</dbReference>
<keyword evidence="5" id="KW-0050">Antiport</keyword>
<keyword evidence="16 20" id="KW-0472">Membrane</keyword>
<reference evidence="23" key="1">
    <citation type="submission" date="2020-05" db="EMBL/GenBank/DDBJ databases">
        <title>Phylogenomic resolution of chytrid fungi.</title>
        <authorList>
            <person name="Stajich J.E."/>
            <person name="Amses K."/>
            <person name="Simmons R."/>
            <person name="Seto K."/>
            <person name="Myers J."/>
            <person name="Bonds A."/>
            <person name="Quandt C.A."/>
            <person name="Barry K."/>
            <person name="Liu P."/>
            <person name="Grigoriev I."/>
            <person name="Longcore J.E."/>
            <person name="James T.Y."/>
        </authorList>
    </citation>
    <scope>NUCLEOTIDE SEQUENCE</scope>
    <source>
        <strain evidence="23">JEL0318</strain>
    </source>
</reference>
<feature type="compositionally biased region" description="Basic and acidic residues" evidence="19">
    <location>
        <begin position="498"/>
        <end position="518"/>
    </location>
</feature>
<sequence>MKVKADYICAIGWRIVAFAGFKHCVAEDMALRASEASDTAALPAADIAAFGIPRMRQLLTLPDDLYILRGEPTPAVSSTPPPPQSNPNKKPKGESPVEKAIREAKDDAQLQALMAAATAATATTSAPSETAKPAVPEKKKPLKERIMDELKHYWHGTKLLGKEISISSRLIAKLLRGSSLSRRENRQVPSDSLQRTTGDILRLVPMIIILVIPFLEFALPILLKLFPNMLPSTFESKFQEEEKRKKLLKVRLEMAKFLQDTVEEITVSGTSSAAAAKEFTEFFNKCRSSGEQINTEDIIRIAKKFPDELTLNNLSRPQLVGMCRYMNIMAVGTDTFLRHQIQRRLRYLEADDKIILAETVDSLTIPELQQVCSSRGIRTIGVSPARMRSELEQWLDLHLNQRIPPSLLILSKAFALTDRVPSSADEALKGNAEALKATLSSLPHQVVNEAQLRLSEADGSATYKQRLAVLQEQEELIADELEQEAALAEARKAKEEQEAALKAAKEEQEAAEKKRLQEEEAASPAAAQETTTTTTTTTATPAVPSSVPPPVPVEPEEDKLQMSDEELQKLSEALKTLTQVSALEDVKEKLEDLKVDRKEYKEDVEELKSLTQKEPLPASSRISQRVDLMISKIESELQKYDDEIGSSLHLVRPDEEGRITIEDLEEALKVIRDHPDDERIKKIVVSLDADGDGKVAMEEIVRLAEEAEREGHGELVKGVKEVALEGKKLAEQAEEAIVQIQKKVEKELKGDGNEGRK</sequence>
<evidence type="ECO:0000256" key="1">
    <source>
        <dbReference type="ARBA" id="ARBA00004434"/>
    </source>
</evidence>
<dbReference type="GO" id="GO:0043022">
    <property type="term" value="F:ribosome binding"/>
    <property type="evidence" value="ECO:0007669"/>
    <property type="project" value="InterPro"/>
</dbReference>
<keyword evidence="14" id="KW-0406">Ion transport</keyword>
<gene>
    <name evidence="23" type="ORF">HK097_011426</name>
</gene>
<dbReference type="PROSITE" id="PS51758">
    <property type="entry name" value="LETM1_RBD"/>
    <property type="match status" value="1"/>
</dbReference>
<keyword evidence="10" id="KW-0106">Calcium</keyword>
<feature type="region of interest" description="Disordered" evidence="19">
    <location>
        <begin position="70"/>
        <end position="98"/>
    </location>
</feature>
<evidence type="ECO:0000256" key="3">
    <source>
        <dbReference type="ARBA" id="ARBA00020557"/>
    </source>
</evidence>
<feature type="domain" description="EF-hand" evidence="21">
    <location>
        <begin position="675"/>
        <end position="710"/>
    </location>
</feature>
<keyword evidence="7 20" id="KW-0812">Transmembrane</keyword>
<keyword evidence="11" id="KW-0809">Transit peptide</keyword>
<evidence type="ECO:0000256" key="7">
    <source>
        <dbReference type="ARBA" id="ARBA00022692"/>
    </source>
</evidence>
<evidence type="ECO:0000313" key="23">
    <source>
        <dbReference type="EMBL" id="KAJ3047561.1"/>
    </source>
</evidence>
<evidence type="ECO:0000256" key="2">
    <source>
        <dbReference type="ARBA" id="ARBA00009584"/>
    </source>
</evidence>
<dbReference type="PROSITE" id="PS50222">
    <property type="entry name" value="EF_HAND_2"/>
    <property type="match status" value="1"/>
</dbReference>
<dbReference type="Pfam" id="PF26561">
    <property type="entry name" value="LETM1_C"/>
    <property type="match status" value="1"/>
</dbReference>
<comment type="subcellular location">
    <subcellularLocation>
        <location evidence="1">Mitochondrion inner membrane</location>
        <topology evidence="1">Single-pass membrane protein</topology>
    </subcellularLocation>
</comment>
<comment type="caution">
    <text evidence="23">The sequence shown here is derived from an EMBL/GenBank/DDBJ whole genome shotgun (WGS) entry which is preliminary data.</text>
</comment>
<dbReference type="GO" id="GO:0005509">
    <property type="term" value="F:calcium ion binding"/>
    <property type="evidence" value="ECO:0007669"/>
    <property type="project" value="InterPro"/>
</dbReference>
<evidence type="ECO:0000256" key="13">
    <source>
        <dbReference type="ARBA" id="ARBA00023054"/>
    </source>
</evidence>
<keyword evidence="9" id="KW-0999">Mitochondrion inner membrane</keyword>
<accession>A0AAD5X2H0</accession>
<dbReference type="InterPro" id="IPR011992">
    <property type="entry name" value="EF-hand-dom_pair"/>
</dbReference>
<dbReference type="PANTHER" id="PTHR14009">
    <property type="entry name" value="LEUCINE ZIPPER-EF-HAND CONTAINING TRANSMEMBRANE PROTEIN"/>
    <property type="match status" value="1"/>
</dbReference>
<dbReference type="InterPro" id="IPR033122">
    <property type="entry name" value="LETM1-like_RBD"/>
</dbReference>
<evidence type="ECO:0000256" key="15">
    <source>
        <dbReference type="ARBA" id="ARBA00023128"/>
    </source>
</evidence>
<comment type="similarity">
    <text evidence="2">Belongs to the LETM1 family.</text>
</comment>
<keyword evidence="24" id="KW-1185">Reference proteome</keyword>
<dbReference type="CDD" id="cd00051">
    <property type="entry name" value="EFh"/>
    <property type="match status" value="1"/>
</dbReference>
<evidence type="ECO:0000256" key="11">
    <source>
        <dbReference type="ARBA" id="ARBA00022946"/>
    </source>
</evidence>
<proteinExistence type="inferred from homology"/>
<dbReference type="Pfam" id="PF07766">
    <property type="entry name" value="LETM1_RBD"/>
    <property type="match status" value="1"/>
</dbReference>
<dbReference type="InterPro" id="IPR059005">
    <property type="entry name" value="LETM1_C"/>
</dbReference>
<keyword evidence="12 20" id="KW-1133">Transmembrane helix</keyword>
<keyword evidence="15 18" id="KW-0496">Mitochondrion</keyword>
<dbReference type="SUPFAM" id="SSF47473">
    <property type="entry name" value="EF-hand"/>
    <property type="match status" value="1"/>
</dbReference>
<feature type="region of interest" description="Disordered" evidence="19">
    <location>
        <begin position="116"/>
        <end position="137"/>
    </location>
</feature>
<evidence type="ECO:0000256" key="16">
    <source>
        <dbReference type="ARBA" id="ARBA00023136"/>
    </source>
</evidence>
<evidence type="ECO:0000256" key="18">
    <source>
        <dbReference type="PROSITE-ProRule" id="PRU01094"/>
    </source>
</evidence>
<dbReference type="InterPro" id="IPR018247">
    <property type="entry name" value="EF_Hand_1_Ca_BS"/>
</dbReference>
<keyword evidence="6" id="KW-0109">Calcium transport</keyword>
<evidence type="ECO:0000256" key="12">
    <source>
        <dbReference type="ARBA" id="ARBA00022989"/>
    </source>
</evidence>
<feature type="compositionally biased region" description="Low complexity" evidence="19">
    <location>
        <begin position="522"/>
        <end position="545"/>
    </location>
</feature>
<protein>
    <recommendedName>
        <fullName evidence="3">Mitochondrial proton/calcium exchanger protein</fullName>
    </recommendedName>
    <alternativeName>
        <fullName evidence="17">Leucine zipper-EF-hand-containing transmembrane protein 1</fullName>
    </alternativeName>
</protein>
<feature type="region of interest" description="Disordered" evidence="19">
    <location>
        <begin position="498"/>
        <end position="564"/>
    </location>
</feature>
<dbReference type="PROSITE" id="PS00018">
    <property type="entry name" value="EF_HAND_1"/>
    <property type="match status" value="1"/>
</dbReference>
<dbReference type="Gene3D" id="1.10.238.10">
    <property type="entry name" value="EF-hand"/>
    <property type="match status" value="1"/>
</dbReference>
<dbReference type="Proteomes" id="UP001212841">
    <property type="component" value="Unassembled WGS sequence"/>
</dbReference>
<dbReference type="GO" id="GO:0005743">
    <property type="term" value="C:mitochondrial inner membrane"/>
    <property type="evidence" value="ECO:0007669"/>
    <property type="project" value="UniProtKB-SubCell"/>
</dbReference>
<evidence type="ECO:0000256" key="20">
    <source>
        <dbReference type="SAM" id="Phobius"/>
    </source>
</evidence>
<dbReference type="PANTHER" id="PTHR14009:SF1">
    <property type="entry name" value="MITOCHONDRIAL PROTON_CALCIUM EXCHANGER PROTEIN"/>
    <property type="match status" value="1"/>
</dbReference>
<evidence type="ECO:0000313" key="24">
    <source>
        <dbReference type="Proteomes" id="UP001212841"/>
    </source>
</evidence>
<dbReference type="EMBL" id="JADGJD010000939">
    <property type="protein sequence ID" value="KAJ3047561.1"/>
    <property type="molecule type" value="Genomic_DNA"/>
</dbReference>
<evidence type="ECO:0000256" key="8">
    <source>
        <dbReference type="ARBA" id="ARBA00022723"/>
    </source>
</evidence>
<evidence type="ECO:0000256" key="5">
    <source>
        <dbReference type="ARBA" id="ARBA00022449"/>
    </source>
</evidence>
<evidence type="ECO:0000256" key="6">
    <source>
        <dbReference type="ARBA" id="ARBA00022568"/>
    </source>
</evidence>
<feature type="compositionally biased region" description="Low complexity" evidence="19">
    <location>
        <begin position="116"/>
        <end position="134"/>
    </location>
</feature>
<dbReference type="GO" id="GO:0015297">
    <property type="term" value="F:antiporter activity"/>
    <property type="evidence" value="ECO:0007669"/>
    <property type="project" value="UniProtKB-KW"/>
</dbReference>
<keyword evidence="8" id="KW-0479">Metal-binding</keyword>
<evidence type="ECO:0000256" key="9">
    <source>
        <dbReference type="ARBA" id="ARBA00022792"/>
    </source>
</evidence>
<organism evidence="23 24">
    <name type="scientific">Rhizophlyctis rosea</name>
    <dbReference type="NCBI Taxonomy" id="64517"/>
    <lineage>
        <taxon>Eukaryota</taxon>
        <taxon>Fungi</taxon>
        <taxon>Fungi incertae sedis</taxon>
        <taxon>Chytridiomycota</taxon>
        <taxon>Chytridiomycota incertae sedis</taxon>
        <taxon>Chytridiomycetes</taxon>
        <taxon>Rhizophlyctidales</taxon>
        <taxon>Rhizophlyctidaceae</taxon>
        <taxon>Rhizophlyctis</taxon>
    </lineage>
</organism>
<evidence type="ECO:0000259" key="21">
    <source>
        <dbReference type="PROSITE" id="PS50222"/>
    </source>
</evidence>
<evidence type="ECO:0000259" key="22">
    <source>
        <dbReference type="PROSITE" id="PS51758"/>
    </source>
</evidence>
<dbReference type="InterPro" id="IPR002048">
    <property type="entry name" value="EF_hand_dom"/>
</dbReference>
<evidence type="ECO:0000256" key="17">
    <source>
        <dbReference type="ARBA" id="ARBA00031360"/>
    </source>
</evidence>
<evidence type="ECO:0000256" key="10">
    <source>
        <dbReference type="ARBA" id="ARBA00022837"/>
    </source>
</evidence>
<evidence type="ECO:0000256" key="19">
    <source>
        <dbReference type="SAM" id="MobiDB-lite"/>
    </source>
</evidence>
<dbReference type="AlphaFoldDB" id="A0AAD5X2H0"/>
<name>A0AAD5X2H0_9FUNG</name>
<feature type="transmembrane region" description="Helical" evidence="20">
    <location>
        <begin position="203"/>
        <end position="223"/>
    </location>
</feature>
<keyword evidence="13" id="KW-0175">Coiled coil</keyword>
<keyword evidence="4" id="KW-0813">Transport</keyword>
<evidence type="ECO:0000256" key="4">
    <source>
        <dbReference type="ARBA" id="ARBA00022448"/>
    </source>
</evidence>
<feature type="domain" description="Letm1 RBD" evidence="22">
    <location>
        <begin position="246"/>
        <end position="513"/>
    </location>
</feature>
<dbReference type="InterPro" id="IPR044202">
    <property type="entry name" value="LETM1/MDM38-like"/>
</dbReference>